<gene>
    <name evidence="1" type="ORF">ACHAW5_000077</name>
</gene>
<dbReference type="Proteomes" id="UP001530315">
    <property type="component" value="Unassembled WGS sequence"/>
</dbReference>
<keyword evidence="2" id="KW-1185">Reference proteome</keyword>
<sequence>MVSLNRTSLGIAPAGASGIDGARGTGWPESGVDIEYLKEAEHQHTVRHYDEKDADDGGKLQSQTLVHHHQANSPSDILLPWKYPGLTDL</sequence>
<proteinExistence type="predicted"/>
<evidence type="ECO:0000313" key="2">
    <source>
        <dbReference type="Proteomes" id="UP001530315"/>
    </source>
</evidence>
<evidence type="ECO:0000313" key="1">
    <source>
        <dbReference type="EMBL" id="KAL3781651.1"/>
    </source>
</evidence>
<dbReference type="AlphaFoldDB" id="A0ABD3P2D2"/>
<name>A0ABD3P2D2_9STRA</name>
<organism evidence="1 2">
    <name type="scientific">Stephanodiscus triporus</name>
    <dbReference type="NCBI Taxonomy" id="2934178"/>
    <lineage>
        <taxon>Eukaryota</taxon>
        <taxon>Sar</taxon>
        <taxon>Stramenopiles</taxon>
        <taxon>Ochrophyta</taxon>
        <taxon>Bacillariophyta</taxon>
        <taxon>Coscinodiscophyceae</taxon>
        <taxon>Thalassiosirophycidae</taxon>
        <taxon>Stephanodiscales</taxon>
        <taxon>Stephanodiscaceae</taxon>
        <taxon>Stephanodiscus</taxon>
    </lineage>
</organism>
<reference evidence="1 2" key="1">
    <citation type="submission" date="2024-10" db="EMBL/GenBank/DDBJ databases">
        <title>Updated reference genomes for cyclostephanoid diatoms.</title>
        <authorList>
            <person name="Roberts W.R."/>
            <person name="Alverson A.J."/>
        </authorList>
    </citation>
    <scope>NUCLEOTIDE SEQUENCE [LARGE SCALE GENOMIC DNA]</scope>
    <source>
        <strain evidence="1 2">AJA276-08</strain>
    </source>
</reference>
<protein>
    <submittedName>
        <fullName evidence="1">Uncharacterized protein</fullName>
    </submittedName>
</protein>
<dbReference type="EMBL" id="JALLAZ020001055">
    <property type="protein sequence ID" value="KAL3781651.1"/>
    <property type="molecule type" value="Genomic_DNA"/>
</dbReference>
<comment type="caution">
    <text evidence="1">The sequence shown here is derived from an EMBL/GenBank/DDBJ whole genome shotgun (WGS) entry which is preliminary data.</text>
</comment>
<accession>A0ABD3P2D2</accession>